<reference evidence="1 2" key="1">
    <citation type="submission" date="2016-09" db="EMBL/GenBank/DDBJ databases">
        <title>The complete genome sequences of Rhizobium gallicum, symbiovars gallicum and phaseoli, symbionts associated to common bean (Phaseolus vulgaris).</title>
        <authorList>
            <person name="Bustos P."/>
            <person name="Santamaria R.I."/>
            <person name="Perez-Carrascal O.M."/>
            <person name="Juarez S."/>
            <person name="Lozano L."/>
            <person name="Martinez-Flores I."/>
            <person name="Martinez-Romero E."/>
            <person name="Cevallos M."/>
            <person name="Romero D."/>
            <person name="Davila G."/>
            <person name="Gonzalez V."/>
        </authorList>
    </citation>
    <scope>NUCLEOTIDE SEQUENCE [LARGE SCALE GENOMIC DNA]</scope>
    <source>
        <strain evidence="1 2">8C-3</strain>
        <plasmid evidence="2">Plasmid prsp8c3a</plasmid>
    </source>
</reference>
<accession>A0A1L5PA38</accession>
<dbReference type="AlphaFoldDB" id="A0A1L5PA38"/>
<evidence type="ECO:0000313" key="1">
    <source>
        <dbReference type="EMBL" id="APO77057.1"/>
    </source>
</evidence>
<geneLocation type="plasmid" evidence="2">
    <name>prsp8c3a</name>
</geneLocation>
<dbReference type="EMBL" id="CP017242">
    <property type="protein sequence ID" value="APO77057.1"/>
    <property type="molecule type" value="Genomic_DNA"/>
</dbReference>
<proteinExistence type="predicted"/>
<gene>
    <name evidence="1" type="ORF">AM571_PA00171</name>
</gene>
<name>A0A1L5PA38_RHIET</name>
<sequence length="83" mass="9415">MQALGSDRQLEIGLSQRPETWFHETRCQAARRPPGQISERMVEALGLDHRPTSIIERPATVEEVANMWSMSPSPSPPPRPVRR</sequence>
<dbReference type="Proteomes" id="UP000185109">
    <property type="component" value="Plasmid pRsp8C3a"/>
</dbReference>
<keyword evidence="1" id="KW-0614">Plasmid</keyword>
<evidence type="ECO:0000313" key="2">
    <source>
        <dbReference type="Proteomes" id="UP000185109"/>
    </source>
</evidence>
<protein>
    <submittedName>
        <fullName evidence="1">Uncharacterized protein</fullName>
    </submittedName>
</protein>
<organism evidence="1 2">
    <name type="scientific">Rhizobium etli 8C-3</name>
    <dbReference type="NCBI Taxonomy" id="538025"/>
    <lineage>
        <taxon>Bacteria</taxon>
        <taxon>Pseudomonadati</taxon>
        <taxon>Pseudomonadota</taxon>
        <taxon>Alphaproteobacteria</taxon>
        <taxon>Hyphomicrobiales</taxon>
        <taxon>Rhizobiaceae</taxon>
        <taxon>Rhizobium/Agrobacterium group</taxon>
        <taxon>Rhizobium</taxon>
    </lineage>
</organism>